<evidence type="ECO:0000313" key="3">
    <source>
        <dbReference type="Proteomes" id="UP000664521"/>
    </source>
</evidence>
<comment type="caution">
    <text evidence="2">The sequence shown here is derived from an EMBL/GenBank/DDBJ whole genome shotgun (WGS) entry which is preliminary data.</text>
</comment>
<evidence type="ECO:0000256" key="1">
    <source>
        <dbReference type="SAM" id="MobiDB-lite"/>
    </source>
</evidence>
<feature type="compositionally biased region" description="Polar residues" evidence="1">
    <location>
        <begin position="669"/>
        <end position="679"/>
    </location>
</feature>
<name>A0A8H3FZB6_9LECA</name>
<feature type="compositionally biased region" description="Basic and acidic residues" evidence="1">
    <location>
        <begin position="136"/>
        <end position="149"/>
    </location>
</feature>
<feature type="region of interest" description="Disordered" evidence="1">
    <location>
        <begin position="225"/>
        <end position="265"/>
    </location>
</feature>
<gene>
    <name evidence="2" type="ORF">HETSPECPRED_008226</name>
</gene>
<dbReference type="AlphaFoldDB" id="A0A8H3FZB6"/>
<feature type="compositionally biased region" description="Polar residues" evidence="1">
    <location>
        <begin position="387"/>
        <end position="399"/>
    </location>
</feature>
<organism evidence="2 3">
    <name type="scientific">Heterodermia speciosa</name>
    <dbReference type="NCBI Taxonomy" id="116794"/>
    <lineage>
        <taxon>Eukaryota</taxon>
        <taxon>Fungi</taxon>
        <taxon>Dikarya</taxon>
        <taxon>Ascomycota</taxon>
        <taxon>Pezizomycotina</taxon>
        <taxon>Lecanoromycetes</taxon>
        <taxon>OSLEUM clade</taxon>
        <taxon>Lecanoromycetidae</taxon>
        <taxon>Caliciales</taxon>
        <taxon>Physciaceae</taxon>
        <taxon>Heterodermia</taxon>
    </lineage>
</organism>
<dbReference type="EMBL" id="CAJPDS010000061">
    <property type="protein sequence ID" value="CAF9931949.1"/>
    <property type="molecule type" value="Genomic_DNA"/>
</dbReference>
<feature type="compositionally biased region" description="Polar residues" evidence="1">
    <location>
        <begin position="773"/>
        <end position="795"/>
    </location>
</feature>
<feature type="compositionally biased region" description="Gly residues" evidence="1">
    <location>
        <begin position="151"/>
        <end position="161"/>
    </location>
</feature>
<dbReference type="OrthoDB" id="5372553at2759"/>
<dbReference type="Proteomes" id="UP000664521">
    <property type="component" value="Unassembled WGS sequence"/>
</dbReference>
<reference evidence="2" key="1">
    <citation type="submission" date="2021-03" db="EMBL/GenBank/DDBJ databases">
        <authorList>
            <person name="Tagirdzhanova G."/>
        </authorList>
    </citation>
    <scope>NUCLEOTIDE SEQUENCE</scope>
</reference>
<feature type="compositionally biased region" description="Polar residues" evidence="1">
    <location>
        <begin position="755"/>
        <end position="764"/>
    </location>
</feature>
<feature type="compositionally biased region" description="Basic and acidic residues" evidence="1">
    <location>
        <begin position="821"/>
        <end position="833"/>
    </location>
</feature>
<feature type="compositionally biased region" description="Polar residues" evidence="1">
    <location>
        <begin position="728"/>
        <end position="748"/>
    </location>
</feature>
<feature type="compositionally biased region" description="Low complexity" evidence="1">
    <location>
        <begin position="796"/>
        <end position="811"/>
    </location>
</feature>
<feature type="compositionally biased region" description="Basic and acidic residues" evidence="1">
    <location>
        <begin position="855"/>
        <end position="867"/>
    </location>
</feature>
<feature type="region of interest" description="Disordered" evidence="1">
    <location>
        <begin position="481"/>
        <end position="527"/>
    </location>
</feature>
<accession>A0A8H3FZB6</accession>
<feature type="compositionally biased region" description="Polar residues" evidence="1">
    <location>
        <begin position="236"/>
        <end position="265"/>
    </location>
</feature>
<feature type="region of interest" description="Disordered" evidence="1">
    <location>
        <begin position="655"/>
        <end position="714"/>
    </location>
</feature>
<feature type="compositionally biased region" description="Polar residues" evidence="1">
    <location>
        <begin position="481"/>
        <end position="500"/>
    </location>
</feature>
<feature type="region of interest" description="Disordered" evidence="1">
    <location>
        <begin position="387"/>
        <end position="407"/>
    </location>
</feature>
<evidence type="ECO:0000313" key="2">
    <source>
        <dbReference type="EMBL" id="CAF9931949.1"/>
    </source>
</evidence>
<keyword evidence="3" id="KW-1185">Reference proteome</keyword>
<feature type="compositionally biased region" description="Polar residues" evidence="1">
    <location>
        <begin position="509"/>
        <end position="527"/>
    </location>
</feature>
<protein>
    <submittedName>
        <fullName evidence="2">Uncharacterized protein</fullName>
    </submittedName>
</protein>
<feature type="compositionally biased region" description="Polar residues" evidence="1">
    <location>
        <begin position="883"/>
        <end position="913"/>
    </location>
</feature>
<sequence>MERLRNDGPMVNTQHRNEDQARMLRAQQGQLEALGMNRRQGLTETEFREKRGAIPRASDLEASRRVNLRDTAESRVSDSVKGLLSGWSNAWEALANDDGARENLRDINAGQTHRANLTSRVLEQQPDDASDFPSRGSRDARSHQVDRGHGGGRGGRGGGVIGSRRGRVGPMRVPIGVETIAEAFASAGTKGNLTTRGGYHMLSPLNGLSTTNGTILRGRPGGDLAASGRPHAFSPLPTTLRPSRASTMQPSSNATPEPKSTTPSIISSARRAPYPTFSLTDPETFMAKAGRQSAAQPQSIKQASEIVSSDKAEHALPSGQRVVSASSENLVMLASNDTASNVEQILPAPNNQKDIMPARPPMAHSESNIQEVYSETSVRDPLSDQLNRTTQASVTNDTAVTEKQRATEQDREKLQRLRGIVAQLGGLSCADILSHIETLERQLSPSATADLEIPNVGETELLKNVPAPAVNVQADPVFDQSAHSSATAWQELSPDTSSQPKVVKVQAGPSDSRNPVSNAQATGVSAVRTTETATAAHKDQRMLTANAKATAAAAAPMHIKGMKHNTVKIGAIFGEHIQMSHFLARPPNDSIATSVASTADDIGSVSASFSRLTLQQRDSSHSITAVHSTTETAAMNHAPTQPPKSLEEKRSILSQNKPTTPGSLEDATARQSLPNSTSVEGFRPMTALSPPDFNKPSAFDEPTATPQITMRKDPKLADNVFTRQYSSHAAVSPQLSPSSQSRVVNKPSSVLGPTANPSTLNVQQPELKENRVSRQPATYSQGGTEPRYASTNPFAQQKGSVEVSSVQSGSSARNDTSSFSKRFDTAPYRRDETSTLADRIQDSSAGKPKPKPKPKIPDFLRTLRAETQDPGAAARRQYEDAVNSPSTILSERVRQQMNSSQASSIGSGFQNARASIMASSPLARPSQGPATSENMRPSDKKASQNAARYGPK</sequence>
<feature type="region of interest" description="Disordered" evidence="1">
    <location>
        <begin position="728"/>
        <end position="952"/>
    </location>
</feature>
<feature type="region of interest" description="Disordered" evidence="1">
    <location>
        <begin position="118"/>
        <end position="168"/>
    </location>
</feature>
<proteinExistence type="predicted"/>
<feature type="region of interest" description="Disordered" evidence="1">
    <location>
        <begin position="630"/>
        <end position="649"/>
    </location>
</feature>